<dbReference type="EMBL" id="ML977208">
    <property type="protein sequence ID" value="KAF1981079.1"/>
    <property type="molecule type" value="Genomic_DNA"/>
</dbReference>
<dbReference type="InterPro" id="IPR027417">
    <property type="entry name" value="P-loop_NTPase"/>
</dbReference>
<dbReference type="InterPro" id="IPR053137">
    <property type="entry name" value="NLR-like"/>
</dbReference>
<keyword evidence="3" id="KW-1185">Reference proteome</keyword>
<feature type="domain" description="NB-ARC" evidence="1">
    <location>
        <begin position="357"/>
        <end position="531"/>
    </location>
</feature>
<dbReference type="PANTHER" id="PTHR46082:SF6">
    <property type="entry name" value="AAA+ ATPASE DOMAIN-CONTAINING PROTEIN-RELATED"/>
    <property type="match status" value="1"/>
</dbReference>
<dbReference type="Gene3D" id="3.40.50.1580">
    <property type="entry name" value="Nucleoside phosphorylase domain"/>
    <property type="match status" value="1"/>
</dbReference>
<evidence type="ECO:0000313" key="2">
    <source>
        <dbReference type="EMBL" id="KAF1981079.1"/>
    </source>
</evidence>
<dbReference type="GO" id="GO:0009116">
    <property type="term" value="P:nucleoside metabolic process"/>
    <property type="evidence" value="ECO:0007669"/>
    <property type="project" value="InterPro"/>
</dbReference>
<dbReference type="Pfam" id="PF00931">
    <property type="entry name" value="NB-ARC"/>
    <property type="match status" value="1"/>
</dbReference>
<proteinExistence type="predicted"/>
<dbReference type="SUPFAM" id="SSF48452">
    <property type="entry name" value="TPR-like"/>
    <property type="match status" value="1"/>
</dbReference>
<dbReference type="AlphaFoldDB" id="A0A6G1GJZ5"/>
<dbReference type="OrthoDB" id="626167at2759"/>
<dbReference type="Proteomes" id="UP000800041">
    <property type="component" value="Unassembled WGS sequence"/>
</dbReference>
<dbReference type="GO" id="GO:0003824">
    <property type="term" value="F:catalytic activity"/>
    <property type="evidence" value="ECO:0007669"/>
    <property type="project" value="InterPro"/>
</dbReference>
<dbReference type="Pfam" id="PF13424">
    <property type="entry name" value="TPR_12"/>
    <property type="match status" value="1"/>
</dbReference>
<dbReference type="SUPFAM" id="SSF52540">
    <property type="entry name" value="P-loop containing nucleoside triphosphate hydrolases"/>
    <property type="match status" value="1"/>
</dbReference>
<dbReference type="InterPro" id="IPR035994">
    <property type="entry name" value="Nucleoside_phosphorylase_sf"/>
</dbReference>
<dbReference type="Gene3D" id="3.40.50.300">
    <property type="entry name" value="P-loop containing nucleotide triphosphate hydrolases"/>
    <property type="match status" value="1"/>
</dbReference>
<dbReference type="GO" id="GO:0043531">
    <property type="term" value="F:ADP binding"/>
    <property type="evidence" value="ECO:0007669"/>
    <property type="project" value="InterPro"/>
</dbReference>
<evidence type="ECO:0000259" key="1">
    <source>
        <dbReference type="Pfam" id="PF00931"/>
    </source>
</evidence>
<dbReference type="Gene3D" id="1.25.40.10">
    <property type="entry name" value="Tetratricopeptide repeat domain"/>
    <property type="match status" value="1"/>
</dbReference>
<dbReference type="InterPro" id="IPR002182">
    <property type="entry name" value="NB-ARC"/>
</dbReference>
<dbReference type="InterPro" id="IPR011990">
    <property type="entry name" value="TPR-like_helical_dom_sf"/>
</dbReference>
<accession>A0A6G1GJZ5</accession>
<protein>
    <submittedName>
        <fullName evidence="2">Kinesin light chain</fullName>
    </submittedName>
</protein>
<reference evidence="2" key="1">
    <citation type="journal article" date="2020" name="Stud. Mycol.">
        <title>101 Dothideomycetes genomes: a test case for predicting lifestyles and emergence of pathogens.</title>
        <authorList>
            <person name="Haridas S."/>
            <person name="Albert R."/>
            <person name="Binder M."/>
            <person name="Bloem J."/>
            <person name="Labutti K."/>
            <person name="Salamov A."/>
            <person name="Andreopoulos B."/>
            <person name="Baker S."/>
            <person name="Barry K."/>
            <person name="Bills G."/>
            <person name="Bluhm B."/>
            <person name="Cannon C."/>
            <person name="Castanera R."/>
            <person name="Culley D."/>
            <person name="Daum C."/>
            <person name="Ezra D."/>
            <person name="Gonzalez J."/>
            <person name="Henrissat B."/>
            <person name="Kuo A."/>
            <person name="Liang C."/>
            <person name="Lipzen A."/>
            <person name="Lutzoni F."/>
            <person name="Magnuson J."/>
            <person name="Mondo S."/>
            <person name="Nolan M."/>
            <person name="Ohm R."/>
            <person name="Pangilinan J."/>
            <person name="Park H.-J."/>
            <person name="Ramirez L."/>
            <person name="Alfaro M."/>
            <person name="Sun H."/>
            <person name="Tritt A."/>
            <person name="Yoshinaga Y."/>
            <person name="Zwiers L.-H."/>
            <person name="Turgeon B."/>
            <person name="Goodwin S."/>
            <person name="Spatafora J."/>
            <person name="Crous P."/>
            <person name="Grigoriev I."/>
        </authorList>
    </citation>
    <scope>NUCLEOTIDE SEQUENCE</scope>
    <source>
        <strain evidence="2">CBS 113979</strain>
    </source>
</reference>
<dbReference type="SUPFAM" id="SSF53167">
    <property type="entry name" value="Purine and uridine phosphorylases"/>
    <property type="match status" value="1"/>
</dbReference>
<name>A0A6G1GJZ5_9PEZI</name>
<gene>
    <name evidence="2" type="ORF">K402DRAFT_365361</name>
</gene>
<organism evidence="2 3">
    <name type="scientific">Aulographum hederae CBS 113979</name>
    <dbReference type="NCBI Taxonomy" id="1176131"/>
    <lineage>
        <taxon>Eukaryota</taxon>
        <taxon>Fungi</taxon>
        <taxon>Dikarya</taxon>
        <taxon>Ascomycota</taxon>
        <taxon>Pezizomycotina</taxon>
        <taxon>Dothideomycetes</taxon>
        <taxon>Pleosporomycetidae</taxon>
        <taxon>Aulographales</taxon>
        <taxon>Aulographaceae</taxon>
    </lineage>
</organism>
<evidence type="ECO:0000313" key="3">
    <source>
        <dbReference type="Proteomes" id="UP000800041"/>
    </source>
</evidence>
<feature type="non-terminal residue" evidence="2">
    <location>
        <position position="814"/>
    </location>
</feature>
<dbReference type="PANTHER" id="PTHR46082">
    <property type="entry name" value="ATP/GTP-BINDING PROTEIN-RELATED"/>
    <property type="match status" value="1"/>
</dbReference>
<sequence>MAAAAKQLCCTDYRVAWICPLCDVELLPACLMLDEEHQPPAYNTHYDENTYIFGIISGHAVVIATCPSGLTGNVNAGKLTGSMFKTFPNIKMALLVGIGGGVPYSIPREDPLQDIHLGDVVVGWPGDGKPAVVYYDSGRWKGDGQYEMLGTVDKPEWRLTSALTKVVIDHKRGKAKFQDHLSRLSANKEFQSPGIEQDRLYKSRYNHVGERNSRCSDCDSAQLVERPKRTEDQRKQFVFHQGRIATGNSVIRDGVYRDQISERCSSVLCIEMEAAGIDVNGKCLVIRGIADYADSHKGDLWKNYAAGNAAVFARELLCKIQPAQVMQMEGSQGTVEGIPEAPWLVPFAQNATFVGREADLEKLAASLSLSATHQRLAIWGLGGCGKSAIAIEYAYRTRGRRPSCAVFWVPAISRESFEKAYRDIGTLLRIPGIGDDNADVKLLVREKLSNEDSGEWLMIIDNADDTNLLFDKPDGETKMGCLIDYLPHSRRGSVLFTTRTRKAAVRQAESTILDVGLLSPTEAKDLLRKRLISTHQKVDERATDEFLGLMGFLALAIVQAVAYINANSIPVSSYVDLYKDTEEIKKDLLGRFFEDSSRYPETNKPVATTWFISFEQIQRNVPLAADYMSFMACIARESIPRSLLPYNSSKLQQTDAIGTLTAYAFITHRKEELVEEDTFDMHRLIHLTIQGWLKLHHKWATCVESVRDRLEEVIPYGGHKHRETWTGYLPHAMYNAAIPLLSELEVPTTLLYRLGKCQASLGQYGAAEVTFKQVLALGLKRLGKEHPDTLTSVNNVALALSDQGKHEEAERMHR</sequence>